<protein>
    <submittedName>
        <fullName evidence="3">Transglycosylase SLT domain-containing protein</fullName>
    </submittedName>
</protein>
<feature type="domain" description="LysM" evidence="2">
    <location>
        <begin position="457"/>
        <end position="500"/>
    </location>
</feature>
<dbReference type="CDD" id="cd16894">
    <property type="entry name" value="MltD-like"/>
    <property type="match status" value="1"/>
</dbReference>
<dbReference type="SMART" id="SM00257">
    <property type="entry name" value="LysM"/>
    <property type="match status" value="2"/>
</dbReference>
<dbReference type="InterPro" id="IPR036779">
    <property type="entry name" value="LysM_dom_sf"/>
</dbReference>
<gene>
    <name evidence="3" type="ORF">F9B74_00295</name>
</gene>
<dbReference type="Proteomes" id="UP000477651">
    <property type="component" value="Unassembled WGS sequence"/>
</dbReference>
<dbReference type="PANTHER" id="PTHR37423">
    <property type="entry name" value="SOLUBLE LYTIC MUREIN TRANSGLYCOSYLASE-RELATED"/>
    <property type="match status" value="1"/>
</dbReference>
<organism evidence="3 4">
    <name type="scientific">Pelistega ratti</name>
    <dbReference type="NCBI Taxonomy" id="2652177"/>
    <lineage>
        <taxon>Bacteria</taxon>
        <taxon>Pseudomonadati</taxon>
        <taxon>Pseudomonadota</taxon>
        <taxon>Betaproteobacteria</taxon>
        <taxon>Burkholderiales</taxon>
        <taxon>Alcaligenaceae</taxon>
        <taxon>Pelistega</taxon>
    </lineage>
</organism>
<reference evidence="3 4" key="1">
    <citation type="submission" date="2020-02" db="EMBL/GenBank/DDBJ databases">
        <title>Pelistega sp. NLN82 were isolated from wild rodents of the Hainan Island.</title>
        <authorList>
            <person name="Niu N."/>
            <person name="Zhou J."/>
        </authorList>
    </citation>
    <scope>NUCLEOTIDE SEQUENCE [LARGE SCALE GENOMIC DNA]</scope>
    <source>
        <strain evidence="3 4">NLN82</strain>
    </source>
</reference>
<dbReference type="CDD" id="cd00118">
    <property type="entry name" value="LysM"/>
    <property type="match status" value="1"/>
</dbReference>
<dbReference type="Gene3D" id="3.10.350.10">
    <property type="entry name" value="LysM domain"/>
    <property type="match status" value="2"/>
</dbReference>
<dbReference type="AlphaFoldDB" id="A0A6L9Y330"/>
<dbReference type="Gene3D" id="1.10.530.10">
    <property type="match status" value="1"/>
</dbReference>
<accession>A0A6L9Y330</accession>
<dbReference type="EMBL" id="JAAGYR010000001">
    <property type="protein sequence ID" value="NEN74770.1"/>
    <property type="molecule type" value="Genomic_DNA"/>
</dbReference>
<dbReference type="InterPro" id="IPR023346">
    <property type="entry name" value="Lysozyme-like_dom_sf"/>
</dbReference>
<dbReference type="PROSITE" id="PS51782">
    <property type="entry name" value="LYSM"/>
    <property type="match status" value="2"/>
</dbReference>
<comment type="similarity">
    <text evidence="1">Belongs to the transglycosylase Slt family.</text>
</comment>
<sequence length="507" mass="55953">MPELKKDPKVDYWVNYYAARPQSVQLMAQRSRPYIYYIAKELEKRGMPSELALLPFVESAYNITALSRSKAAGLWQFIPSTGTHYKLAQNWWKDERRDPVHSTRAALDYLSYLYEFQGGDWHLALASYNWGEGAVRRARDRNASQGLQTDYLSLRMPDETRNYVPKLMAIKRIIANPAKYGISLPNIPDTPYFVEVPKSKDIDVSMIVRLAGISEEEFRLLNSSNKRPVMLAQHQPRILLPKKNAEQYKKNLSKHKGDLSSWQGYTPSSNESLASIAQRHGISVDKLKSLNGYGRKQQNAVAYQTMIVPKGTGVSPTASPSGIDTRDIQNPIAASGTMLASNQVNMPEAPALRQNNTAIRLGNPSTSTNRTIVANTPSVPTPSLRASTAASDQEDLIGSLVARSSVNMPNTAGARTVATNAVDRATAITADYSTRQSAGMVRPASTAMYAQRSPSPMVHTVLAGETLYSLAKRYGTTVDDIRALNNLGERSIRTGERLRMPGSGVNS</sequence>
<dbReference type="Pfam" id="PF01464">
    <property type="entry name" value="SLT"/>
    <property type="match status" value="1"/>
</dbReference>
<dbReference type="InterPro" id="IPR008258">
    <property type="entry name" value="Transglycosylase_SLT_dom_1"/>
</dbReference>
<evidence type="ECO:0000313" key="4">
    <source>
        <dbReference type="Proteomes" id="UP000477651"/>
    </source>
</evidence>
<evidence type="ECO:0000256" key="1">
    <source>
        <dbReference type="ARBA" id="ARBA00007734"/>
    </source>
</evidence>
<evidence type="ECO:0000259" key="2">
    <source>
        <dbReference type="PROSITE" id="PS51782"/>
    </source>
</evidence>
<dbReference type="PANTHER" id="PTHR37423:SF2">
    <property type="entry name" value="MEMBRANE-BOUND LYTIC MUREIN TRANSGLYCOSYLASE C"/>
    <property type="match status" value="1"/>
</dbReference>
<comment type="caution">
    <text evidence="3">The sequence shown here is derived from an EMBL/GenBank/DDBJ whole genome shotgun (WGS) entry which is preliminary data.</text>
</comment>
<evidence type="ECO:0000313" key="3">
    <source>
        <dbReference type="EMBL" id="NEN74770.1"/>
    </source>
</evidence>
<name>A0A6L9Y330_9BURK</name>
<dbReference type="InterPro" id="IPR018392">
    <property type="entry name" value="LysM"/>
</dbReference>
<keyword evidence="4" id="KW-1185">Reference proteome</keyword>
<dbReference type="Pfam" id="PF01476">
    <property type="entry name" value="LysM"/>
    <property type="match status" value="2"/>
</dbReference>
<proteinExistence type="inferred from homology"/>
<dbReference type="SUPFAM" id="SSF53955">
    <property type="entry name" value="Lysozyme-like"/>
    <property type="match status" value="1"/>
</dbReference>
<dbReference type="SUPFAM" id="SSF54106">
    <property type="entry name" value="LysM domain"/>
    <property type="match status" value="2"/>
</dbReference>
<feature type="domain" description="LysM" evidence="2">
    <location>
        <begin position="263"/>
        <end position="308"/>
    </location>
</feature>